<comment type="caution">
    <text evidence="2">The sequence shown here is derived from an EMBL/GenBank/DDBJ whole genome shotgun (WGS) entry which is preliminary data.</text>
</comment>
<dbReference type="InterPro" id="IPR039619">
    <property type="entry name" value="MAKR2/5"/>
</dbReference>
<accession>A0AAD6LQC4</accession>
<feature type="compositionally biased region" description="Low complexity" evidence="1">
    <location>
        <begin position="332"/>
        <end position="348"/>
    </location>
</feature>
<proteinExistence type="predicted"/>
<dbReference type="GO" id="GO:0016301">
    <property type="term" value="F:kinase activity"/>
    <property type="evidence" value="ECO:0007669"/>
    <property type="project" value="UniProtKB-KW"/>
</dbReference>
<feature type="region of interest" description="Disordered" evidence="1">
    <location>
        <begin position="331"/>
        <end position="359"/>
    </location>
</feature>
<feature type="compositionally biased region" description="Low complexity" evidence="1">
    <location>
        <begin position="254"/>
        <end position="266"/>
    </location>
</feature>
<keyword evidence="2" id="KW-0808">Transferase</keyword>
<keyword evidence="3" id="KW-1185">Reference proteome</keyword>
<gene>
    <name evidence="2" type="ORF">NC653_034406</name>
</gene>
<evidence type="ECO:0000313" key="2">
    <source>
        <dbReference type="EMBL" id="KAJ6969842.1"/>
    </source>
</evidence>
<feature type="region of interest" description="Disordered" evidence="1">
    <location>
        <begin position="16"/>
        <end position="35"/>
    </location>
</feature>
<reference evidence="2" key="1">
    <citation type="journal article" date="2023" name="Mol. Ecol. Resour.">
        <title>Chromosome-level genome assembly of a triploid poplar Populus alba 'Berolinensis'.</title>
        <authorList>
            <person name="Chen S."/>
            <person name="Yu Y."/>
            <person name="Wang X."/>
            <person name="Wang S."/>
            <person name="Zhang T."/>
            <person name="Zhou Y."/>
            <person name="He R."/>
            <person name="Meng N."/>
            <person name="Wang Y."/>
            <person name="Liu W."/>
            <person name="Liu Z."/>
            <person name="Liu J."/>
            <person name="Guo Q."/>
            <person name="Huang H."/>
            <person name="Sederoff R.R."/>
            <person name="Wang G."/>
            <person name="Qu G."/>
            <person name="Chen S."/>
        </authorList>
    </citation>
    <scope>NUCLEOTIDE SEQUENCE</scope>
    <source>
        <strain evidence="2">SC-2020</strain>
    </source>
</reference>
<protein>
    <submittedName>
        <fullName evidence="2">Membrane-associated kinase regulator 5</fullName>
    </submittedName>
</protein>
<evidence type="ECO:0000256" key="1">
    <source>
        <dbReference type="SAM" id="MobiDB-lite"/>
    </source>
</evidence>
<dbReference type="AlphaFoldDB" id="A0AAD6LQC4"/>
<feature type="region of interest" description="Disordered" evidence="1">
    <location>
        <begin position="289"/>
        <end position="310"/>
    </location>
</feature>
<dbReference type="Proteomes" id="UP001164929">
    <property type="component" value="Chromosome 15"/>
</dbReference>
<name>A0AAD6LQC4_9ROSI</name>
<evidence type="ECO:0000313" key="3">
    <source>
        <dbReference type="Proteomes" id="UP001164929"/>
    </source>
</evidence>
<dbReference type="GO" id="GO:0005886">
    <property type="term" value="C:plasma membrane"/>
    <property type="evidence" value="ECO:0007669"/>
    <property type="project" value="InterPro"/>
</dbReference>
<dbReference type="PANTHER" id="PTHR33929">
    <property type="entry name" value="MEMBRANE-ASSOCIATED KINASE REGULATOR 2-RELATED"/>
    <property type="match status" value="1"/>
</dbReference>
<keyword evidence="2" id="KW-0418">Kinase</keyword>
<organism evidence="2 3">
    <name type="scientific">Populus alba x Populus x berolinensis</name>
    <dbReference type="NCBI Taxonomy" id="444605"/>
    <lineage>
        <taxon>Eukaryota</taxon>
        <taxon>Viridiplantae</taxon>
        <taxon>Streptophyta</taxon>
        <taxon>Embryophyta</taxon>
        <taxon>Tracheophyta</taxon>
        <taxon>Spermatophyta</taxon>
        <taxon>Magnoliopsida</taxon>
        <taxon>eudicotyledons</taxon>
        <taxon>Gunneridae</taxon>
        <taxon>Pentapetalae</taxon>
        <taxon>rosids</taxon>
        <taxon>fabids</taxon>
        <taxon>Malpighiales</taxon>
        <taxon>Salicaceae</taxon>
        <taxon>Saliceae</taxon>
        <taxon>Populus</taxon>
    </lineage>
</organism>
<feature type="region of interest" description="Disordered" evidence="1">
    <location>
        <begin position="254"/>
        <end position="277"/>
    </location>
</feature>
<sequence>MEAFYFLKFWRPTTTTTTTHKENRPSSGSSDDTTEIPFTDYEFEEGEDSFFELELTVPDFDTSKCGSNNTTNIKNNHPLDKESNVFDSKQAPLHNLADKECHKSQHTFQQPTLSTDHLLSKRKILPIEPISSSKPQSPISLLKSSPRFKVLMFKKSKSMASQKTEKTGETEFFNANSKKHESNKSFTVKLKLEEVTNASLFTKQNSLRKQIANDSYDNDTSKRFSKEMIQKYLKLIKPLYIKVSKKQSDKMRFSGELSVGSPSSSSATMQAKEKQGSFPAGIRVVSRHLGKSKSASATTGVSPPIGSRRDDSLLLQHDGIQSAILHCKKSFDSSSSRDSSLMSRFSSDPLHEKSMASPRISSRGKTLGFIRAAVDAVVCKVTGHHEKLETKSEIGSLAYPIYM</sequence>
<dbReference type="PANTHER" id="PTHR33929:SF4">
    <property type="entry name" value="MEMBRANE-ASSOCIATED KINASE REGULATOR 5"/>
    <property type="match status" value="1"/>
</dbReference>
<dbReference type="EMBL" id="JAQIZT010000015">
    <property type="protein sequence ID" value="KAJ6969842.1"/>
    <property type="molecule type" value="Genomic_DNA"/>
</dbReference>